<reference evidence="2 3" key="1">
    <citation type="journal article" date="2012" name="Proc. Natl. Acad. Sci. U.S.A.">
        <title>Comparative genomics of Ceriporiopsis subvermispora and Phanerochaete chrysosporium provide insight into selective ligninolysis.</title>
        <authorList>
            <person name="Fernandez-Fueyo E."/>
            <person name="Ruiz-Duenas F.J."/>
            <person name="Ferreira P."/>
            <person name="Floudas D."/>
            <person name="Hibbett D.S."/>
            <person name="Canessa P."/>
            <person name="Larrondo L.F."/>
            <person name="James T.Y."/>
            <person name="Seelenfreund D."/>
            <person name="Lobos S."/>
            <person name="Polanco R."/>
            <person name="Tello M."/>
            <person name="Honda Y."/>
            <person name="Watanabe T."/>
            <person name="Watanabe T."/>
            <person name="Ryu J.S."/>
            <person name="Kubicek C.P."/>
            <person name="Schmoll M."/>
            <person name="Gaskell J."/>
            <person name="Hammel K.E."/>
            <person name="St John F.J."/>
            <person name="Vanden Wymelenberg A."/>
            <person name="Sabat G."/>
            <person name="Splinter BonDurant S."/>
            <person name="Syed K."/>
            <person name="Yadav J.S."/>
            <person name="Doddapaneni H."/>
            <person name="Subramanian V."/>
            <person name="Lavin J.L."/>
            <person name="Oguiza J.A."/>
            <person name="Perez G."/>
            <person name="Pisabarro A.G."/>
            <person name="Ramirez L."/>
            <person name="Santoyo F."/>
            <person name="Master E."/>
            <person name="Coutinho P.M."/>
            <person name="Henrissat B."/>
            <person name="Lombard V."/>
            <person name="Magnuson J.K."/>
            <person name="Kuees U."/>
            <person name="Hori C."/>
            <person name="Igarashi K."/>
            <person name="Samejima M."/>
            <person name="Held B.W."/>
            <person name="Barry K.W."/>
            <person name="LaButti K.M."/>
            <person name="Lapidus A."/>
            <person name="Lindquist E.A."/>
            <person name="Lucas S.M."/>
            <person name="Riley R."/>
            <person name="Salamov A.A."/>
            <person name="Hoffmeister D."/>
            <person name="Schwenk D."/>
            <person name="Hadar Y."/>
            <person name="Yarden O."/>
            <person name="de Vries R.P."/>
            <person name="Wiebenga A."/>
            <person name="Stenlid J."/>
            <person name="Eastwood D."/>
            <person name="Grigoriev I.V."/>
            <person name="Berka R.M."/>
            <person name="Blanchette R.A."/>
            <person name="Kersten P."/>
            <person name="Martinez A.T."/>
            <person name="Vicuna R."/>
            <person name="Cullen D."/>
        </authorList>
    </citation>
    <scope>NUCLEOTIDE SEQUENCE [LARGE SCALE GENOMIC DNA]</scope>
    <source>
        <strain evidence="2 3">B</strain>
    </source>
</reference>
<sequence>MVIDDVCEMRFNAMGAYLNTFVIVTRVSLILGDLLVLQATLSFAWLSHRAYLNGNIKSSLQRLLIYEGQLLFGLNCAQMILWVTETFQMLSTLVSPLTSIVISRFILAIRAEYVSVHLHRTRFHRRDTPHASHMSTGQFTSIADTDFEAVGGEFGAEETNKYDTII</sequence>
<keyword evidence="1" id="KW-0472">Membrane</keyword>
<keyword evidence="1" id="KW-1133">Transmembrane helix</keyword>
<accession>M2QGM6</accession>
<gene>
    <name evidence="2" type="ORF">CERSUDRAFT_120054</name>
</gene>
<keyword evidence="3" id="KW-1185">Reference proteome</keyword>
<organism evidence="2 3">
    <name type="scientific">Ceriporiopsis subvermispora (strain B)</name>
    <name type="common">White-rot fungus</name>
    <name type="synonym">Gelatoporia subvermispora</name>
    <dbReference type="NCBI Taxonomy" id="914234"/>
    <lineage>
        <taxon>Eukaryota</taxon>
        <taxon>Fungi</taxon>
        <taxon>Dikarya</taxon>
        <taxon>Basidiomycota</taxon>
        <taxon>Agaricomycotina</taxon>
        <taxon>Agaricomycetes</taxon>
        <taxon>Polyporales</taxon>
        <taxon>Gelatoporiaceae</taxon>
        <taxon>Gelatoporia</taxon>
    </lineage>
</organism>
<protein>
    <submittedName>
        <fullName evidence="2">Uncharacterized protein</fullName>
    </submittedName>
</protein>
<keyword evidence="1" id="KW-0812">Transmembrane</keyword>
<feature type="transmembrane region" description="Helical" evidence="1">
    <location>
        <begin position="89"/>
        <end position="107"/>
    </location>
</feature>
<evidence type="ECO:0000313" key="3">
    <source>
        <dbReference type="Proteomes" id="UP000016930"/>
    </source>
</evidence>
<proteinExistence type="predicted"/>
<evidence type="ECO:0000256" key="1">
    <source>
        <dbReference type="SAM" id="Phobius"/>
    </source>
</evidence>
<evidence type="ECO:0000313" key="2">
    <source>
        <dbReference type="EMBL" id="EMD31195.1"/>
    </source>
</evidence>
<dbReference type="EMBL" id="KB445822">
    <property type="protein sequence ID" value="EMD31195.1"/>
    <property type="molecule type" value="Genomic_DNA"/>
</dbReference>
<dbReference type="HOGENOM" id="CLU_1602487_0_0_1"/>
<name>M2QGM6_CERS8</name>
<feature type="transmembrane region" description="Helical" evidence="1">
    <location>
        <begin position="20"/>
        <end position="43"/>
    </location>
</feature>
<dbReference type="AlphaFoldDB" id="M2QGM6"/>
<dbReference type="Proteomes" id="UP000016930">
    <property type="component" value="Unassembled WGS sequence"/>
</dbReference>
<dbReference type="OrthoDB" id="10600049at2759"/>